<dbReference type="InterPro" id="IPR000836">
    <property type="entry name" value="PRTase_dom"/>
</dbReference>
<dbReference type="CDD" id="cd06223">
    <property type="entry name" value="PRTases_typeI"/>
    <property type="match status" value="1"/>
</dbReference>
<dbReference type="Gene3D" id="3.40.50.2020">
    <property type="match status" value="1"/>
</dbReference>
<organism evidence="1 2">
    <name type="scientific">Acetobacter tropicalis</name>
    <dbReference type="NCBI Taxonomy" id="104102"/>
    <lineage>
        <taxon>Bacteria</taxon>
        <taxon>Pseudomonadati</taxon>
        <taxon>Pseudomonadota</taxon>
        <taxon>Alphaproteobacteria</taxon>
        <taxon>Acetobacterales</taxon>
        <taxon>Acetobacteraceae</taxon>
        <taxon>Acetobacter</taxon>
    </lineage>
</organism>
<name>A0A252A1C6_9PROT</name>
<dbReference type="Gene3D" id="3.40.50.1000">
    <property type="entry name" value="HAD superfamily/HAD-like"/>
    <property type="match status" value="1"/>
</dbReference>
<comment type="caution">
    <text evidence="1">The sequence shown here is derived from an EMBL/GenBank/DDBJ whole genome shotgun (WGS) entry which is preliminary data.</text>
</comment>
<dbReference type="InterPro" id="IPR029057">
    <property type="entry name" value="PRTase-like"/>
</dbReference>
<dbReference type="Proteomes" id="UP000194565">
    <property type="component" value="Unassembled WGS sequence"/>
</dbReference>
<dbReference type="InterPro" id="IPR036412">
    <property type="entry name" value="HAD-like_sf"/>
</dbReference>
<proteinExistence type="predicted"/>
<dbReference type="SUPFAM" id="SSF56784">
    <property type="entry name" value="HAD-like"/>
    <property type="match status" value="1"/>
</dbReference>
<evidence type="ECO:0000313" key="2">
    <source>
        <dbReference type="Proteomes" id="UP000194565"/>
    </source>
</evidence>
<reference evidence="1 2" key="1">
    <citation type="submission" date="2014-06" db="EMBL/GenBank/DDBJ databases">
        <authorList>
            <person name="Ju J."/>
            <person name="Zhang J."/>
        </authorList>
    </citation>
    <scope>NUCLEOTIDE SEQUENCE [LARGE SCALE GENOMIC DNA]</scope>
    <source>
        <strain evidence="1">DmW_042</strain>
    </source>
</reference>
<dbReference type="SUPFAM" id="SSF53271">
    <property type="entry name" value="PRTase-like"/>
    <property type="match status" value="1"/>
</dbReference>
<sequence length="421" mass="46770">MRGQLTVLKGVIFSLHEVLVREGTINVPLLQETLRLLRYLKARGVEPVFISNHDWTVTGPSTSKPFRTLLEENLGPVSYYIGGQNGMPYKPRANSTAHILSEKGWQRREVLYVGTTNDDMKTAANGNLLFVNVMWHSAANPYGFQFDSPLDVARFVDCLCLGLDSWFWTLEQADLGVYALAPFTTLSPKYAQAHAYSESARATSKHGMGDANFWGRLLAARIYFSGLVDEIDYIAAYPGHSPTSDATVISDALNILGQSLRKSYLPDLILRHAKAVKSQTARISGKSVGLDNQLNTIRLNPTPVRGVNGRPYKAPPTRNGKRVLVVDDICTEGNSFEAARAYLKAAGAQAVCVSWLKTINTDYRAVSHGFEPFDPYIEQNFSNSISTVDYSYSRAISSHAAPTDLADVYNRYFNWAWPRDL</sequence>
<evidence type="ECO:0000313" key="1">
    <source>
        <dbReference type="EMBL" id="OUI81002.1"/>
    </source>
</evidence>
<protein>
    <submittedName>
        <fullName evidence="1">Uncharacterized protein</fullName>
    </submittedName>
</protein>
<accession>A0A252A1C6</accession>
<dbReference type="EMBL" id="JOMM01000065">
    <property type="protein sequence ID" value="OUI81002.1"/>
    <property type="molecule type" value="Genomic_DNA"/>
</dbReference>
<dbReference type="AlphaFoldDB" id="A0A252A1C6"/>
<dbReference type="InterPro" id="IPR023214">
    <property type="entry name" value="HAD_sf"/>
</dbReference>
<gene>
    <name evidence="1" type="ORF">HC62_16595</name>
</gene>